<dbReference type="FunFam" id="2.40.10.10:FF:000068">
    <property type="entry name" value="transmembrane protease serine 2"/>
    <property type="match status" value="1"/>
</dbReference>
<evidence type="ECO:0000256" key="4">
    <source>
        <dbReference type="ARBA" id="ARBA00023157"/>
    </source>
</evidence>
<dbReference type="SMART" id="SM00020">
    <property type="entry name" value="Tryp_SPc"/>
    <property type="match status" value="1"/>
</dbReference>
<name>A0AB38ZEL9_9HEMI</name>
<dbReference type="GO" id="GO:0004252">
    <property type="term" value="F:serine-type endopeptidase activity"/>
    <property type="evidence" value="ECO:0007669"/>
    <property type="project" value="InterPro"/>
</dbReference>
<dbReference type="PRINTS" id="PR00722">
    <property type="entry name" value="CHYMOTRYPSIN"/>
</dbReference>
<feature type="chain" id="PRO_5044314731" evidence="7">
    <location>
        <begin position="18"/>
        <end position="295"/>
    </location>
</feature>
<evidence type="ECO:0000256" key="7">
    <source>
        <dbReference type="SAM" id="SignalP"/>
    </source>
</evidence>
<evidence type="ECO:0000259" key="8">
    <source>
        <dbReference type="PROSITE" id="PS50240"/>
    </source>
</evidence>
<protein>
    <submittedName>
        <fullName evidence="9">Venom S1 protease 23</fullName>
    </submittedName>
</protein>
<keyword evidence="2" id="KW-0964">Secreted</keyword>
<dbReference type="EMBL" id="PP517487">
    <property type="protein sequence ID" value="WXI02737.1"/>
    <property type="molecule type" value="mRNA"/>
</dbReference>
<keyword evidence="3 7" id="KW-0732">Signal</keyword>
<dbReference type="CDD" id="cd00190">
    <property type="entry name" value="Tryp_SPc"/>
    <property type="match status" value="1"/>
</dbReference>
<evidence type="ECO:0000256" key="2">
    <source>
        <dbReference type="ARBA" id="ARBA00022525"/>
    </source>
</evidence>
<dbReference type="PANTHER" id="PTHR24252:SF7">
    <property type="entry name" value="HYALIN"/>
    <property type="match status" value="1"/>
</dbReference>
<dbReference type="Pfam" id="PF00089">
    <property type="entry name" value="Trypsin"/>
    <property type="match status" value="1"/>
</dbReference>
<dbReference type="Gene3D" id="2.40.10.10">
    <property type="entry name" value="Trypsin-like serine proteases"/>
    <property type="match status" value="1"/>
</dbReference>
<dbReference type="InterPro" id="IPR018114">
    <property type="entry name" value="TRYPSIN_HIS"/>
</dbReference>
<dbReference type="PROSITE" id="PS50240">
    <property type="entry name" value="TRYPSIN_DOM"/>
    <property type="match status" value="1"/>
</dbReference>
<organism evidence="9">
    <name type="scientific">Oncocephalus sp</name>
    <dbReference type="NCBI Taxonomy" id="2944721"/>
    <lineage>
        <taxon>Eukaryota</taxon>
        <taxon>Metazoa</taxon>
        <taxon>Ecdysozoa</taxon>
        <taxon>Arthropoda</taxon>
        <taxon>Hexapoda</taxon>
        <taxon>Insecta</taxon>
        <taxon>Pterygota</taxon>
        <taxon>Neoptera</taxon>
        <taxon>Paraneoptera</taxon>
        <taxon>Hemiptera</taxon>
        <taxon>Heteroptera</taxon>
        <taxon>Panheteroptera</taxon>
        <taxon>Cimicomorpha</taxon>
        <taxon>Reduviidae</taxon>
        <taxon>Stenopodainae</taxon>
        <taxon>Oncocephalus</taxon>
    </lineage>
</organism>
<dbReference type="PANTHER" id="PTHR24252">
    <property type="entry name" value="ACROSIN-RELATED"/>
    <property type="match status" value="1"/>
</dbReference>
<dbReference type="PROSITE" id="PS00134">
    <property type="entry name" value="TRYPSIN_HIS"/>
    <property type="match status" value="1"/>
</dbReference>
<dbReference type="InterPro" id="IPR033116">
    <property type="entry name" value="TRYPSIN_SER"/>
</dbReference>
<dbReference type="GO" id="GO:0006508">
    <property type="term" value="P:proteolysis"/>
    <property type="evidence" value="ECO:0007669"/>
    <property type="project" value="UniProtKB-KW"/>
</dbReference>
<evidence type="ECO:0000256" key="3">
    <source>
        <dbReference type="ARBA" id="ARBA00022729"/>
    </source>
</evidence>
<keyword evidence="6" id="KW-0720">Serine protease</keyword>
<evidence type="ECO:0000313" key="9">
    <source>
        <dbReference type="EMBL" id="WXI02737.1"/>
    </source>
</evidence>
<accession>A0AB38ZEL9</accession>
<evidence type="ECO:0000256" key="1">
    <source>
        <dbReference type="ARBA" id="ARBA00004613"/>
    </source>
</evidence>
<comment type="subcellular location">
    <subcellularLocation>
        <location evidence="1">Secreted</location>
    </subcellularLocation>
</comment>
<sequence length="295" mass="32490">MRPTLLCLIAGLAFCSALPWDDSNTDEEGTYMGSRATNCKCGWANKESGRIVGGKLARANEYPHMAALAKVYNRTVFPFCGASIIAARYLITAAHCTYGQTFKMTAIVGEHDFADDRESKYTAYYPVTAINHELYDPKKIINDIALLITDRPITFSQYVGPICLPVGPSPPEGSRIKVTGWGLTAHKGSPSNILLKVPLQIANLAKCSIAYPYNFINVYRPTQFCSYAYRRDSCQGDSGGPVTWLDPETNRYTLSGLVSFGRDCAGNDPGVNTDVYAFMPWIMNKMRGSNICQKV</sequence>
<keyword evidence="6" id="KW-0378">Hydrolase</keyword>
<dbReference type="GO" id="GO:0005576">
    <property type="term" value="C:extracellular region"/>
    <property type="evidence" value="ECO:0007669"/>
    <property type="project" value="UniProtKB-SubCell"/>
</dbReference>
<dbReference type="AlphaFoldDB" id="A0AB38ZEL9"/>
<feature type="domain" description="Peptidase S1" evidence="8">
    <location>
        <begin position="51"/>
        <end position="287"/>
    </location>
</feature>
<feature type="signal peptide" evidence="7">
    <location>
        <begin position="1"/>
        <end position="17"/>
    </location>
</feature>
<keyword evidence="5" id="KW-0325">Glycoprotein</keyword>
<proteinExistence type="evidence at transcript level"/>
<dbReference type="InterPro" id="IPR001254">
    <property type="entry name" value="Trypsin_dom"/>
</dbReference>
<dbReference type="SUPFAM" id="SSF50494">
    <property type="entry name" value="Trypsin-like serine proteases"/>
    <property type="match status" value="1"/>
</dbReference>
<dbReference type="InterPro" id="IPR043504">
    <property type="entry name" value="Peptidase_S1_PA_chymotrypsin"/>
</dbReference>
<dbReference type="InterPro" id="IPR009003">
    <property type="entry name" value="Peptidase_S1_PA"/>
</dbReference>
<keyword evidence="6 9" id="KW-0645">Protease</keyword>
<dbReference type="PROSITE" id="PS00135">
    <property type="entry name" value="TRYPSIN_SER"/>
    <property type="match status" value="1"/>
</dbReference>
<keyword evidence="4" id="KW-1015">Disulfide bond</keyword>
<evidence type="ECO:0000256" key="6">
    <source>
        <dbReference type="RuleBase" id="RU363034"/>
    </source>
</evidence>
<reference evidence="9" key="1">
    <citation type="submission" date="2024-03" db="EMBL/GenBank/DDBJ databases">
        <title>Venom adaptation and exaptation during the trophic switch to blood-feeding by kissing bugs (Reduviidae: Triatominae).</title>
        <authorList>
            <person name="Zdenek C.N."/>
            <person name="Cardoso F.C."/>
            <person name="Robinson S.D."/>
            <person name="Mercedes R.S."/>
            <person name="Raidjoe E.R."/>
            <person name="Hernandez-Vargas M.J."/>
            <person name="Jin J."/>
            <person name="Corzo G."/>
            <person name="Vetter I."/>
            <person name="King G.F."/>
            <person name="Fry B.G."/>
            <person name="Walker A."/>
        </authorList>
    </citation>
    <scope>NUCLEOTIDE SEQUENCE</scope>
</reference>
<dbReference type="FunFam" id="2.40.10.10:FF:000054">
    <property type="entry name" value="Complement C1r subcomponent"/>
    <property type="match status" value="1"/>
</dbReference>
<dbReference type="InterPro" id="IPR001314">
    <property type="entry name" value="Peptidase_S1A"/>
</dbReference>
<evidence type="ECO:0000256" key="5">
    <source>
        <dbReference type="ARBA" id="ARBA00023180"/>
    </source>
</evidence>